<keyword evidence="4" id="KW-1185">Reference proteome</keyword>
<dbReference type="Gene3D" id="2.60.120.380">
    <property type="match status" value="3"/>
</dbReference>
<sequence>MIRIRRTGSLRMVRITSFLLLAGTALAAPLHAQEPLRVGQNTAGSLSSADPRMEDGQSYDAWLLQGRPGERVIVRMTSEQFDTMLHAGPAQGEWTPTESNDDAGTGTNSYILVTLDRAGRSLLRASALEAGQRGAYQLVTRAWRDPSTTPLAVGRRVSGTLDDNDFAAANGPEDRYTLRGTAGQTVTVSVESSDFDTQVSIGQPVDQAWEELGGNDDRGEGTNSQAVYTFPETGVYQVAVFAFDAGLGAYTVRVEEGDVAEPELESEDVEMEDTIAMPDGGADGVLADFPVETLRPGTPASGELTAAHPTMEDGSHYRDYAWDGRAGDQVTVDLSSDDFDSYLYLGTGTGESFEEIDSNDDGGQDQDARLVVTLPRTGTFTIRVNALSEGETGAYVLVARSRR</sequence>
<dbReference type="Proteomes" id="UP000582837">
    <property type="component" value="Unassembled WGS sequence"/>
</dbReference>
<accession>A0A841GY47</accession>
<dbReference type="RefSeq" id="WP_170034565.1">
    <property type="nucleotide sequence ID" value="NZ_JABDTL010000001.1"/>
</dbReference>
<evidence type="ECO:0000259" key="2">
    <source>
        <dbReference type="Pfam" id="PF04151"/>
    </source>
</evidence>
<proteinExistence type="predicted"/>
<evidence type="ECO:0000256" key="1">
    <source>
        <dbReference type="SAM" id="SignalP"/>
    </source>
</evidence>
<name>A0A841GY47_9BACT</name>
<evidence type="ECO:0000313" key="3">
    <source>
        <dbReference type="EMBL" id="MBB6070691.1"/>
    </source>
</evidence>
<dbReference type="Pfam" id="PF04151">
    <property type="entry name" value="PPC"/>
    <property type="match status" value="1"/>
</dbReference>
<gene>
    <name evidence="3" type="ORF">HNQ61_002312</name>
</gene>
<protein>
    <recommendedName>
        <fullName evidence="2">Peptidase C-terminal archaeal/bacterial domain-containing protein</fullName>
    </recommendedName>
</protein>
<feature type="domain" description="Peptidase C-terminal archaeal/bacterial" evidence="2">
    <location>
        <begin position="318"/>
        <end position="385"/>
    </location>
</feature>
<feature type="signal peptide" evidence="1">
    <location>
        <begin position="1"/>
        <end position="27"/>
    </location>
</feature>
<feature type="chain" id="PRO_5032277415" description="Peptidase C-terminal archaeal/bacterial domain-containing protein" evidence="1">
    <location>
        <begin position="28"/>
        <end position="403"/>
    </location>
</feature>
<dbReference type="InterPro" id="IPR007280">
    <property type="entry name" value="Peptidase_C_arc/bac"/>
</dbReference>
<reference evidence="3 4" key="1">
    <citation type="submission" date="2020-08" db="EMBL/GenBank/DDBJ databases">
        <title>Genomic Encyclopedia of Type Strains, Phase IV (KMG-IV): sequencing the most valuable type-strain genomes for metagenomic binning, comparative biology and taxonomic classification.</title>
        <authorList>
            <person name="Goeker M."/>
        </authorList>
    </citation>
    <scope>NUCLEOTIDE SEQUENCE [LARGE SCALE GENOMIC DNA]</scope>
    <source>
        <strain evidence="3 4">DSM 29007</strain>
    </source>
</reference>
<keyword evidence="1" id="KW-0732">Signal</keyword>
<evidence type="ECO:0000313" key="4">
    <source>
        <dbReference type="Proteomes" id="UP000582837"/>
    </source>
</evidence>
<organism evidence="3 4">
    <name type="scientific">Longimicrobium terrae</name>
    <dbReference type="NCBI Taxonomy" id="1639882"/>
    <lineage>
        <taxon>Bacteria</taxon>
        <taxon>Pseudomonadati</taxon>
        <taxon>Gemmatimonadota</taxon>
        <taxon>Longimicrobiia</taxon>
        <taxon>Longimicrobiales</taxon>
        <taxon>Longimicrobiaceae</taxon>
        <taxon>Longimicrobium</taxon>
    </lineage>
</organism>
<dbReference type="AlphaFoldDB" id="A0A841GY47"/>
<dbReference type="EMBL" id="JACHIA010000005">
    <property type="protein sequence ID" value="MBB6070691.1"/>
    <property type="molecule type" value="Genomic_DNA"/>
</dbReference>
<comment type="caution">
    <text evidence="3">The sequence shown here is derived from an EMBL/GenBank/DDBJ whole genome shotgun (WGS) entry which is preliminary data.</text>
</comment>